<keyword evidence="2" id="KW-0547">Nucleotide-binding</keyword>
<evidence type="ECO:0000313" key="8">
    <source>
        <dbReference type="EMBL" id="AIQ89209.1"/>
    </source>
</evidence>
<dbReference type="InterPro" id="IPR006204">
    <property type="entry name" value="GHMP_kinase_N_dom"/>
</dbReference>
<dbReference type="GO" id="GO:0005524">
    <property type="term" value="F:ATP binding"/>
    <property type="evidence" value="ECO:0007669"/>
    <property type="project" value="UniProtKB-KW"/>
</dbReference>
<proteinExistence type="inferred from homology"/>
<feature type="domain" description="GHMP kinase N-terminal" evidence="6">
    <location>
        <begin position="76"/>
        <end position="159"/>
    </location>
</feature>
<dbReference type="Proteomes" id="UP000029492">
    <property type="component" value="Chromosome"/>
</dbReference>
<dbReference type="AlphaFoldDB" id="A0A089Q3P5"/>
<dbReference type="KEGG" id="mor:MOC_1454"/>
<evidence type="ECO:0000259" key="6">
    <source>
        <dbReference type="Pfam" id="PF00288"/>
    </source>
</evidence>
<feature type="domain" description="GHMP kinase C-terminal" evidence="7">
    <location>
        <begin position="243"/>
        <end position="308"/>
    </location>
</feature>
<dbReference type="PIRSF" id="PIRSF036406">
    <property type="entry name" value="Hept_kin"/>
    <property type="match status" value="1"/>
</dbReference>
<dbReference type="SUPFAM" id="SSF54211">
    <property type="entry name" value="Ribosomal protein S5 domain 2-like"/>
    <property type="match status" value="1"/>
</dbReference>
<gene>
    <name evidence="8" type="ORF">MOC_1454</name>
</gene>
<reference evidence="8 9" key="1">
    <citation type="journal article" date="2014" name="PLoS ONE">
        <title>Genome Information of Methylobacterium oryzae, a Plant-Probiotic Methylotroph in the Phyllosphere.</title>
        <authorList>
            <person name="Kwak M.J."/>
            <person name="Jeong H."/>
            <person name="Madhaiyan M."/>
            <person name="Lee Y."/>
            <person name="Sa T.M."/>
            <person name="Oh T.K."/>
            <person name="Kim J.F."/>
        </authorList>
    </citation>
    <scope>NUCLEOTIDE SEQUENCE [LARGE SCALE GENOMIC DNA]</scope>
    <source>
        <strain evidence="8 9">CBMB20</strain>
    </source>
</reference>
<evidence type="ECO:0000313" key="9">
    <source>
        <dbReference type="Proteomes" id="UP000029492"/>
    </source>
</evidence>
<evidence type="ECO:0000259" key="7">
    <source>
        <dbReference type="Pfam" id="PF08544"/>
    </source>
</evidence>
<dbReference type="InterPro" id="IPR001174">
    <property type="entry name" value="HddA/FKP"/>
</dbReference>
<evidence type="ECO:0000256" key="4">
    <source>
        <dbReference type="ARBA" id="ARBA00022840"/>
    </source>
</evidence>
<dbReference type="PRINTS" id="PR00960">
    <property type="entry name" value="LMBPPROTEIN"/>
</dbReference>
<dbReference type="PANTHER" id="PTHR32463">
    <property type="entry name" value="L-FUCOSE KINASE"/>
    <property type="match status" value="1"/>
</dbReference>
<dbReference type="InterPro" id="IPR036554">
    <property type="entry name" value="GHMP_kinase_C_sf"/>
</dbReference>
<organism evidence="8 9">
    <name type="scientific">Methylobacterium oryzae CBMB20</name>
    <dbReference type="NCBI Taxonomy" id="693986"/>
    <lineage>
        <taxon>Bacteria</taxon>
        <taxon>Pseudomonadati</taxon>
        <taxon>Pseudomonadota</taxon>
        <taxon>Alphaproteobacteria</taxon>
        <taxon>Hyphomicrobiales</taxon>
        <taxon>Methylobacteriaceae</taxon>
        <taxon>Methylobacterium</taxon>
    </lineage>
</organism>
<accession>A0A089Q3P5</accession>
<evidence type="ECO:0000256" key="2">
    <source>
        <dbReference type="ARBA" id="ARBA00022741"/>
    </source>
</evidence>
<dbReference type="Pfam" id="PF08544">
    <property type="entry name" value="GHMP_kinases_C"/>
    <property type="match status" value="1"/>
</dbReference>
<dbReference type="RefSeq" id="WP_052083568.1">
    <property type="nucleotide sequence ID" value="NZ_CP003811.1"/>
</dbReference>
<evidence type="ECO:0000256" key="5">
    <source>
        <dbReference type="ARBA" id="ARBA00038121"/>
    </source>
</evidence>
<keyword evidence="3 8" id="KW-0418">Kinase</keyword>
<dbReference type="InterPro" id="IPR013750">
    <property type="entry name" value="GHMP_kinase_C_dom"/>
</dbReference>
<dbReference type="InterPro" id="IPR020568">
    <property type="entry name" value="Ribosomal_Su5_D2-typ_SF"/>
</dbReference>
<dbReference type="GO" id="GO:0042352">
    <property type="term" value="P:GDP-L-fucose salvage"/>
    <property type="evidence" value="ECO:0007669"/>
    <property type="project" value="TreeGrafter"/>
</dbReference>
<keyword evidence="4" id="KW-0067">ATP-binding</keyword>
<dbReference type="GO" id="GO:0050201">
    <property type="term" value="F:fucokinase activity"/>
    <property type="evidence" value="ECO:0007669"/>
    <property type="project" value="TreeGrafter"/>
</dbReference>
<evidence type="ECO:0000256" key="1">
    <source>
        <dbReference type="ARBA" id="ARBA00022679"/>
    </source>
</evidence>
<evidence type="ECO:0000256" key="3">
    <source>
        <dbReference type="ARBA" id="ARBA00022777"/>
    </source>
</evidence>
<dbReference type="HOGENOM" id="CLU_048558_1_0_5"/>
<comment type="similarity">
    <text evidence="5">Belongs to the GHMP kinase family.</text>
</comment>
<keyword evidence="1" id="KW-0808">Transferase</keyword>
<dbReference type="InterPro" id="IPR052203">
    <property type="entry name" value="GHMP_Kinase-Related"/>
</dbReference>
<name>A0A089Q3P5_9HYPH</name>
<dbReference type="SUPFAM" id="SSF55060">
    <property type="entry name" value="GHMP Kinase, C-terminal domain"/>
    <property type="match status" value="1"/>
</dbReference>
<dbReference type="Gene3D" id="3.30.230.120">
    <property type="match status" value="1"/>
</dbReference>
<dbReference type="Pfam" id="PF00288">
    <property type="entry name" value="GHMP_kinases_N"/>
    <property type="match status" value="1"/>
</dbReference>
<dbReference type="PANTHER" id="PTHR32463:SF0">
    <property type="entry name" value="L-FUCOSE KINASE"/>
    <property type="match status" value="1"/>
</dbReference>
<dbReference type="eggNOG" id="COG2605">
    <property type="taxonomic scope" value="Bacteria"/>
</dbReference>
<protein>
    <submittedName>
        <fullName evidence="8">GHMP kinase</fullName>
    </submittedName>
</protein>
<dbReference type="InterPro" id="IPR014606">
    <property type="entry name" value="Heptose_7-P_kinase"/>
</dbReference>
<sequence>MLTVTRTPLRISLFGGGTDYPEYFERAPGAVVGTAIDKYIIIAALDLIGCQDYNYRLSYSRIEHCNNVEDIEHPVVREVLKHFDVNRRLDISIISDLPAAGSGLGSSSAFTVGFLRTIYTILNQKPTKIELSKKAIEVEREILRENVGVQDQLHAAFGGINRFDFSGSAIRISPVQMSSAATKQLNASMVLVHTGIARRATTTVAAQIAVTRARAIDKELSELYRLVEECVSLLEAGTSGWLTQLGDMLSASWRIKRTLSREVSNAVLDDLFEAIIASGAYGAKLCGAGGGGFFLALIDPDRLPTLTERVAPLSVVPIGIDVDGSTLIYRQTR</sequence>
<dbReference type="EMBL" id="CP003811">
    <property type="protein sequence ID" value="AIQ89209.1"/>
    <property type="molecule type" value="Genomic_DNA"/>
</dbReference>
<keyword evidence="9" id="KW-1185">Reference proteome</keyword>
<dbReference type="STRING" id="693986.MOC_1454"/>